<proteinExistence type="predicted"/>
<protein>
    <submittedName>
        <fullName evidence="1">Uncharacterized protein</fullName>
    </submittedName>
</protein>
<dbReference type="EMBL" id="CP182909">
    <property type="protein sequence ID" value="XPM66661.1"/>
    <property type="molecule type" value="Genomic_DNA"/>
</dbReference>
<sequence>MRLNLMDTVGEWNPQLFRELKGRMKSRNIAIAVAVSLLTQLLVLFSFYQKLPVYIGT</sequence>
<organism evidence="1 2">
    <name type="scientific">Desertifilum tharense IPPAS B-1220</name>
    <dbReference type="NCBI Taxonomy" id="1781255"/>
    <lineage>
        <taxon>Bacteria</taxon>
        <taxon>Bacillati</taxon>
        <taxon>Cyanobacteriota</taxon>
        <taxon>Cyanophyceae</taxon>
        <taxon>Desertifilales</taxon>
        <taxon>Desertifilaceae</taxon>
        <taxon>Desertifilum</taxon>
    </lineage>
</organism>
<dbReference type="Proteomes" id="UP000095472">
    <property type="component" value="Chromosome"/>
</dbReference>
<evidence type="ECO:0000313" key="1">
    <source>
        <dbReference type="EMBL" id="XPM66661.1"/>
    </source>
</evidence>
<reference evidence="1 2" key="1">
    <citation type="journal article" date="2016" name="Genome Announc.">
        <title>Draft Genome Sequence of the Thermotolerant Cyanobacterium Desertifilum sp. IPPAS B-1220.</title>
        <authorList>
            <person name="Mironov K.S."/>
            <person name="Sinetova M.A."/>
            <person name="Bolatkhan K."/>
            <person name="Zayadan B.K."/>
            <person name="Ustinova V.V."/>
            <person name="Kupriyanova E.V."/>
            <person name="Skrypnik A.N."/>
            <person name="Gogoleva N.E."/>
            <person name="Gogolev Y.V."/>
            <person name="Los D.A."/>
        </authorList>
    </citation>
    <scope>NUCLEOTIDE SEQUENCE [LARGE SCALE GENOMIC DNA]</scope>
    <source>
        <strain evidence="1 2">IPPAS B-1220</strain>
    </source>
</reference>
<gene>
    <name evidence="1" type="ORF">BH720_016190</name>
</gene>
<evidence type="ECO:0000313" key="2">
    <source>
        <dbReference type="Proteomes" id="UP000095472"/>
    </source>
</evidence>
<name>A0ACD5H3E0_9CYAN</name>
<keyword evidence="2" id="KW-1185">Reference proteome</keyword>
<accession>A0ACD5H3E0</accession>